<proteinExistence type="predicted"/>
<sequence>MTLEVFFSKRIESASVGSSPWRPEPLLRFSSKLYFVVLVCSMGRTSLVACCPPTSRYDRRANVYIIRSIFHLFSLLLSVVWDVGSLSW</sequence>
<evidence type="ECO:0000256" key="1">
    <source>
        <dbReference type="SAM" id="Phobius"/>
    </source>
</evidence>
<evidence type="ECO:0000313" key="3">
    <source>
        <dbReference type="Proteomes" id="UP000886653"/>
    </source>
</evidence>
<dbReference type="EMBL" id="MU167247">
    <property type="protein sequence ID" value="KAG0147471.1"/>
    <property type="molecule type" value="Genomic_DNA"/>
</dbReference>
<reference evidence="2" key="1">
    <citation type="submission" date="2013-11" db="EMBL/GenBank/DDBJ databases">
        <title>Genome sequence of the fusiform rust pathogen reveals effectors for host alternation and coevolution with pine.</title>
        <authorList>
            <consortium name="DOE Joint Genome Institute"/>
            <person name="Smith K."/>
            <person name="Pendleton A."/>
            <person name="Kubisiak T."/>
            <person name="Anderson C."/>
            <person name="Salamov A."/>
            <person name="Aerts A."/>
            <person name="Riley R."/>
            <person name="Clum A."/>
            <person name="Lindquist E."/>
            <person name="Ence D."/>
            <person name="Campbell M."/>
            <person name="Kronenberg Z."/>
            <person name="Feau N."/>
            <person name="Dhillon B."/>
            <person name="Hamelin R."/>
            <person name="Burleigh J."/>
            <person name="Smith J."/>
            <person name="Yandell M."/>
            <person name="Nelson C."/>
            <person name="Grigoriev I."/>
            <person name="Davis J."/>
        </authorList>
    </citation>
    <scope>NUCLEOTIDE SEQUENCE</scope>
    <source>
        <strain evidence="2">G11</strain>
    </source>
</reference>
<accession>A0A9P6TCK7</accession>
<dbReference type="Proteomes" id="UP000886653">
    <property type="component" value="Unassembled WGS sequence"/>
</dbReference>
<evidence type="ECO:0000313" key="2">
    <source>
        <dbReference type="EMBL" id="KAG0147471.1"/>
    </source>
</evidence>
<keyword evidence="1" id="KW-0472">Membrane</keyword>
<feature type="transmembrane region" description="Helical" evidence="1">
    <location>
        <begin position="63"/>
        <end position="81"/>
    </location>
</feature>
<gene>
    <name evidence="2" type="ORF">CROQUDRAFT_468170</name>
</gene>
<protein>
    <submittedName>
        <fullName evidence="2">Uncharacterized protein</fullName>
    </submittedName>
</protein>
<keyword evidence="1" id="KW-1133">Transmembrane helix</keyword>
<dbReference type="AlphaFoldDB" id="A0A9P6TCK7"/>
<keyword evidence="3" id="KW-1185">Reference proteome</keyword>
<name>A0A9P6TCK7_9BASI</name>
<comment type="caution">
    <text evidence="2">The sequence shown here is derived from an EMBL/GenBank/DDBJ whole genome shotgun (WGS) entry which is preliminary data.</text>
</comment>
<keyword evidence="1" id="KW-0812">Transmembrane</keyword>
<organism evidence="2 3">
    <name type="scientific">Cronartium quercuum f. sp. fusiforme G11</name>
    <dbReference type="NCBI Taxonomy" id="708437"/>
    <lineage>
        <taxon>Eukaryota</taxon>
        <taxon>Fungi</taxon>
        <taxon>Dikarya</taxon>
        <taxon>Basidiomycota</taxon>
        <taxon>Pucciniomycotina</taxon>
        <taxon>Pucciniomycetes</taxon>
        <taxon>Pucciniales</taxon>
        <taxon>Coleosporiaceae</taxon>
        <taxon>Cronartium</taxon>
    </lineage>
</organism>